<dbReference type="GO" id="GO:0005886">
    <property type="term" value="C:plasma membrane"/>
    <property type="evidence" value="ECO:0007669"/>
    <property type="project" value="TreeGrafter"/>
</dbReference>
<evidence type="ECO:0000256" key="4">
    <source>
        <dbReference type="ARBA" id="ARBA00022553"/>
    </source>
</evidence>
<dbReference type="EC" id="2.7.13.3" evidence="3"/>
<name>A0A1R3WJ62_9RHOB</name>
<dbReference type="PROSITE" id="PS50885">
    <property type="entry name" value="HAMP"/>
    <property type="match status" value="1"/>
</dbReference>
<evidence type="ECO:0000256" key="3">
    <source>
        <dbReference type="ARBA" id="ARBA00012438"/>
    </source>
</evidence>
<dbReference type="Proteomes" id="UP000186997">
    <property type="component" value="Unassembled WGS sequence"/>
</dbReference>
<dbReference type="AlphaFoldDB" id="A0A1R3WJ62"/>
<dbReference type="PRINTS" id="PR00344">
    <property type="entry name" value="BCTRLSENSOR"/>
</dbReference>
<sequence>MNTAKSLPFWWRSIGQRLTILLAGVAAVLAVLSWWTVTTFAREAAEQTQDNVLVASATTIAEALRSEQGTILLELPYSAFAMLDAIGQDRVFYRVSAEGVTLTGYDDLAEPAGPVRRSGAVTVRTINYRGDPVRAVTVQRTVLAGQQPVPVLVTVAQTRTGVDAIGSELSQTAAGLSVALFVLAVGLGAVAASNALKPLNSFAQAVSRRGPADLRPLRRQVPAELSPLLIALNRLMERLGHSIRRSEEFIAEAAHRVRTPLATVRVQAELALHTVEKDEEKQMLRRIIRAVDESSRSASQLLDHATVSFRADALAQDHVDLAELAARVSDGLAPTADMKDIAINLNCKGPADVRGDAILLESALRNVLDNSVKYSPAETDINVTLDRMDDKFWRLTIRDHGRGFSAPSLPDLTARFQRGTNVDQIVGSGLGLTIAKEVLDAHGGRITLTNPDDGAGACVSLILPAA</sequence>
<dbReference type="PANTHER" id="PTHR45436">
    <property type="entry name" value="SENSOR HISTIDINE KINASE YKOH"/>
    <property type="match status" value="1"/>
</dbReference>
<dbReference type="OrthoDB" id="913606at2"/>
<organism evidence="13 14">
    <name type="scientific">Yoonia rosea</name>
    <dbReference type="NCBI Taxonomy" id="287098"/>
    <lineage>
        <taxon>Bacteria</taxon>
        <taxon>Pseudomonadati</taxon>
        <taxon>Pseudomonadota</taxon>
        <taxon>Alphaproteobacteria</taxon>
        <taxon>Rhodobacterales</taxon>
        <taxon>Paracoccaceae</taxon>
        <taxon>Yoonia</taxon>
    </lineage>
</organism>
<evidence type="ECO:0000256" key="8">
    <source>
        <dbReference type="ARBA" id="ARBA00022989"/>
    </source>
</evidence>
<dbReference type="SMART" id="SM00388">
    <property type="entry name" value="HisKA"/>
    <property type="match status" value="1"/>
</dbReference>
<keyword evidence="8" id="KW-1133">Transmembrane helix</keyword>
<dbReference type="Gene3D" id="1.10.287.130">
    <property type="match status" value="1"/>
</dbReference>
<evidence type="ECO:0000313" key="13">
    <source>
        <dbReference type="EMBL" id="SIT77945.1"/>
    </source>
</evidence>
<dbReference type="Pfam" id="PF08521">
    <property type="entry name" value="2CSK_N"/>
    <property type="match status" value="1"/>
</dbReference>
<dbReference type="PROSITE" id="PS50109">
    <property type="entry name" value="HIS_KIN"/>
    <property type="match status" value="1"/>
</dbReference>
<reference evidence="14" key="1">
    <citation type="submission" date="2017-01" db="EMBL/GenBank/DDBJ databases">
        <authorList>
            <person name="Varghese N."/>
            <person name="Submissions S."/>
        </authorList>
    </citation>
    <scope>NUCLEOTIDE SEQUENCE [LARGE SCALE GENOMIC DNA]</scope>
    <source>
        <strain evidence="14">DSM 29591</strain>
    </source>
</reference>
<evidence type="ECO:0000256" key="9">
    <source>
        <dbReference type="ARBA" id="ARBA00023012"/>
    </source>
</evidence>
<evidence type="ECO:0000313" key="14">
    <source>
        <dbReference type="Proteomes" id="UP000186997"/>
    </source>
</evidence>
<gene>
    <name evidence="13" type="ORF">SAMN05421665_0675</name>
</gene>
<proteinExistence type="predicted"/>
<keyword evidence="14" id="KW-1185">Reference proteome</keyword>
<dbReference type="RefSeq" id="WP_076658358.1">
    <property type="nucleotide sequence ID" value="NZ_FTPR01000001.1"/>
</dbReference>
<dbReference type="STRING" id="287098.SAMN05421665_0675"/>
<dbReference type="Gene3D" id="3.30.565.10">
    <property type="entry name" value="Histidine kinase-like ATPase, C-terminal domain"/>
    <property type="match status" value="1"/>
</dbReference>
<dbReference type="SMART" id="SM00387">
    <property type="entry name" value="HATPase_c"/>
    <property type="match status" value="1"/>
</dbReference>
<keyword evidence="10" id="KW-0472">Membrane</keyword>
<dbReference type="GO" id="GO:0000155">
    <property type="term" value="F:phosphorelay sensor kinase activity"/>
    <property type="evidence" value="ECO:0007669"/>
    <property type="project" value="InterPro"/>
</dbReference>
<dbReference type="InterPro" id="IPR003594">
    <property type="entry name" value="HATPase_dom"/>
</dbReference>
<evidence type="ECO:0000256" key="5">
    <source>
        <dbReference type="ARBA" id="ARBA00022679"/>
    </source>
</evidence>
<feature type="domain" description="Histidine kinase" evidence="11">
    <location>
        <begin position="252"/>
        <end position="466"/>
    </location>
</feature>
<keyword evidence="5" id="KW-0808">Transferase</keyword>
<evidence type="ECO:0000256" key="7">
    <source>
        <dbReference type="ARBA" id="ARBA00022777"/>
    </source>
</evidence>
<evidence type="ECO:0000256" key="10">
    <source>
        <dbReference type="ARBA" id="ARBA00023136"/>
    </source>
</evidence>
<dbReference type="InterPro" id="IPR004358">
    <property type="entry name" value="Sig_transdc_His_kin-like_C"/>
</dbReference>
<dbReference type="CDD" id="cd00082">
    <property type="entry name" value="HisKA"/>
    <property type="match status" value="1"/>
</dbReference>
<evidence type="ECO:0000259" key="11">
    <source>
        <dbReference type="PROSITE" id="PS50109"/>
    </source>
</evidence>
<dbReference type="PANTHER" id="PTHR45436:SF1">
    <property type="entry name" value="SENSOR PROTEIN QSEC"/>
    <property type="match status" value="1"/>
</dbReference>
<feature type="domain" description="HAMP" evidence="12">
    <location>
        <begin position="193"/>
        <end position="244"/>
    </location>
</feature>
<dbReference type="InterPro" id="IPR003661">
    <property type="entry name" value="HisK_dim/P_dom"/>
</dbReference>
<evidence type="ECO:0000256" key="6">
    <source>
        <dbReference type="ARBA" id="ARBA00022692"/>
    </source>
</evidence>
<evidence type="ECO:0000256" key="2">
    <source>
        <dbReference type="ARBA" id="ARBA00004370"/>
    </source>
</evidence>
<evidence type="ECO:0000259" key="12">
    <source>
        <dbReference type="PROSITE" id="PS50885"/>
    </source>
</evidence>
<dbReference type="InterPro" id="IPR050428">
    <property type="entry name" value="TCS_sensor_his_kinase"/>
</dbReference>
<dbReference type="Pfam" id="PF00512">
    <property type="entry name" value="HisKA"/>
    <property type="match status" value="1"/>
</dbReference>
<accession>A0A1R3WJ62</accession>
<dbReference type="InterPro" id="IPR036097">
    <property type="entry name" value="HisK_dim/P_sf"/>
</dbReference>
<dbReference type="InterPro" id="IPR013727">
    <property type="entry name" value="2CSK_N"/>
</dbReference>
<keyword evidence="6" id="KW-0812">Transmembrane</keyword>
<dbReference type="InterPro" id="IPR036890">
    <property type="entry name" value="HATPase_C_sf"/>
</dbReference>
<dbReference type="CDD" id="cd00075">
    <property type="entry name" value="HATPase"/>
    <property type="match status" value="1"/>
</dbReference>
<dbReference type="EMBL" id="FTPR01000001">
    <property type="protein sequence ID" value="SIT77945.1"/>
    <property type="molecule type" value="Genomic_DNA"/>
</dbReference>
<keyword evidence="9" id="KW-0902">Two-component regulatory system</keyword>
<comment type="subcellular location">
    <subcellularLocation>
        <location evidence="2">Membrane</location>
    </subcellularLocation>
</comment>
<dbReference type="Pfam" id="PF02518">
    <property type="entry name" value="HATPase_c"/>
    <property type="match status" value="1"/>
</dbReference>
<keyword evidence="7 13" id="KW-0418">Kinase</keyword>
<keyword evidence="4" id="KW-0597">Phosphoprotein</keyword>
<dbReference type="SUPFAM" id="SSF55874">
    <property type="entry name" value="ATPase domain of HSP90 chaperone/DNA topoisomerase II/histidine kinase"/>
    <property type="match status" value="1"/>
</dbReference>
<dbReference type="InterPro" id="IPR005467">
    <property type="entry name" value="His_kinase_dom"/>
</dbReference>
<dbReference type="SUPFAM" id="SSF47384">
    <property type="entry name" value="Homodimeric domain of signal transducing histidine kinase"/>
    <property type="match status" value="1"/>
</dbReference>
<protein>
    <recommendedName>
        <fullName evidence="3">histidine kinase</fullName>
        <ecNumber evidence="3">2.7.13.3</ecNumber>
    </recommendedName>
</protein>
<dbReference type="InterPro" id="IPR003660">
    <property type="entry name" value="HAMP_dom"/>
</dbReference>
<evidence type="ECO:0000256" key="1">
    <source>
        <dbReference type="ARBA" id="ARBA00000085"/>
    </source>
</evidence>
<comment type="catalytic activity">
    <reaction evidence="1">
        <text>ATP + protein L-histidine = ADP + protein N-phospho-L-histidine.</text>
        <dbReference type="EC" id="2.7.13.3"/>
    </reaction>
</comment>